<evidence type="ECO:0000256" key="1">
    <source>
        <dbReference type="SAM" id="MobiDB-lite"/>
    </source>
</evidence>
<organism evidence="2 3">
    <name type="scientific">Carpediemonas membranifera</name>
    <dbReference type="NCBI Taxonomy" id="201153"/>
    <lineage>
        <taxon>Eukaryota</taxon>
        <taxon>Metamonada</taxon>
        <taxon>Carpediemonas-like organisms</taxon>
        <taxon>Carpediemonas</taxon>
    </lineage>
</organism>
<sequence length="468" mass="52917">MYEILKLQYQQKTRDMEVLAANNDDIVKRWSDRVSVKTRSVYKKHLEDVLASICQETGAEMQKGIEIVRSDNVTTYLAHYFATKTPAMAKRIVSAVQSFRNFDLPHPAKPLSWKEEEEVSPASVESLPSPYGAIAILLNQTGWEYSYLQGNLPDAIDLTSCPSWMGFGTLKSGFPQASAVSEALKVQGLTVRMLRLSQRIDVSTDRMQSIGTLERRGRPQEKPQKVIKDKRISLTDEQFRHQLASSHLTTTRRPTILDLNPEIRSSADLLPPTLDNWLYNKLRMRMVQLHDQRKPEGGDTGEGESDDEALFDETAGEAEMPETVVEGEFDETAGLEMLEGEWEDEESSDSDAEDSLVDNLSFVLSQQVECDMSERDTDEGVLSGANGSGLAPLYDAMKTREPSRRIRLRRYHESESDLGSSSDSEEGMPKLPIEAFEHIRDAGMTTVRLTRAEYDDLMEKREQEKHQK</sequence>
<evidence type="ECO:0000313" key="2">
    <source>
        <dbReference type="EMBL" id="KAG9390802.1"/>
    </source>
</evidence>
<protein>
    <submittedName>
        <fullName evidence="2">Uncharacterized protein</fullName>
    </submittedName>
</protein>
<feature type="region of interest" description="Disordered" evidence="1">
    <location>
        <begin position="407"/>
        <end position="433"/>
    </location>
</feature>
<dbReference type="EMBL" id="JAHDYR010000062">
    <property type="protein sequence ID" value="KAG9390802.1"/>
    <property type="molecule type" value="Genomic_DNA"/>
</dbReference>
<gene>
    <name evidence="2" type="ORF">J8273_7057</name>
</gene>
<dbReference type="AlphaFoldDB" id="A0A8J6E1L9"/>
<proteinExistence type="predicted"/>
<accession>A0A8J6E1L9</accession>
<name>A0A8J6E1L9_9EUKA</name>
<comment type="caution">
    <text evidence="2">The sequence shown here is derived from an EMBL/GenBank/DDBJ whole genome shotgun (WGS) entry which is preliminary data.</text>
</comment>
<keyword evidence="3" id="KW-1185">Reference proteome</keyword>
<dbReference type="Proteomes" id="UP000717585">
    <property type="component" value="Unassembled WGS sequence"/>
</dbReference>
<evidence type="ECO:0000313" key="3">
    <source>
        <dbReference type="Proteomes" id="UP000717585"/>
    </source>
</evidence>
<reference evidence="2" key="1">
    <citation type="submission" date="2021-05" db="EMBL/GenBank/DDBJ databases">
        <title>A free-living protist that lacks canonical eukaryotic 1 DNA replication and segregation systems.</title>
        <authorList>
            <person name="Salas-Leiva D.E."/>
            <person name="Tromer E.C."/>
            <person name="Curtis B.A."/>
            <person name="Jerlstrom-Hultqvist J."/>
            <person name="Kolisko M."/>
            <person name="Yi Z."/>
            <person name="Salas-Leiva J.S."/>
            <person name="Gallot-Lavallee L."/>
            <person name="Kops G.J.P.L."/>
            <person name="Archibald J.M."/>
            <person name="Simpson A.G.B."/>
            <person name="Roger A.J."/>
        </authorList>
    </citation>
    <scope>NUCLEOTIDE SEQUENCE</scope>
    <source>
        <strain evidence="2">BICM</strain>
    </source>
</reference>